<comment type="cofactor">
    <cofactor evidence="9">
        <name>Mg(2+)</name>
        <dbReference type="ChEBI" id="CHEBI:18420"/>
    </cofactor>
    <text evidence="9">Binds 1 Mg(2+) ion per subunit.</text>
</comment>
<evidence type="ECO:0000313" key="14">
    <source>
        <dbReference type="Proteomes" id="UP001165489"/>
    </source>
</evidence>
<gene>
    <name evidence="9" type="primary">thiE</name>
    <name evidence="13" type="ORF">MM239_17570</name>
</gene>
<dbReference type="RefSeq" id="WP_241349561.1">
    <property type="nucleotide sequence ID" value="NZ_JAKZGP010000064.1"/>
</dbReference>
<organism evidence="13 14">
    <name type="scientific">Belliella filtrata</name>
    <dbReference type="NCBI Taxonomy" id="2923435"/>
    <lineage>
        <taxon>Bacteria</taxon>
        <taxon>Pseudomonadati</taxon>
        <taxon>Bacteroidota</taxon>
        <taxon>Cytophagia</taxon>
        <taxon>Cytophagales</taxon>
        <taxon>Cyclobacteriaceae</taxon>
        <taxon>Belliella</taxon>
    </lineage>
</organism>
<feature type="binding site" evidence="9">
    <location>
        <position position="109"/>
    </location>
    <ligand>
        <name>4-amino-2-methyl-5-(diphosphooxymethyl)pyrimidine</name>
        <dbReference type="ChEBI" id="CHEBI:57841"/>
    </ligand>
</feature>
<protein>
    <recommendedName>
        <fullName evidence="9">Thiamine-phosphate synthase</fullName>
        <shortName evidence="9">TP synthase</shortName>
        <shortName evidence="9">TPS</shortName>
        <ecNumber evidence="9">2.5.1.3</ecNumber>
    </recommendedName>
    <alternativeName>
        <fullName evidence="9">Thiamine-phosphate pyrophosphorylase</fullName>
        <shortName evidence="9">TMP pyrophosphorylase</shortName>
        <shortName evidence="9">TMP-PPase</shortName>
    </alternativeName>
</protein>
<evidence type="ECO:0000256" key="8">
    <source>
        <dbReference type="ARBA" id="ARBA00047883"/>
    </source>
</evidence>
<dbReference type="EMBL" id="JAKZGP010000064">
    <property type="protein sequence ID" value="MCH7411210.1"/>
    <property type="molecule type" value="Genomic_DNA"/>
</dbReference>
<feature type="binding site" evidence="9">
    <location>
        <position position="138"/>
    </location>
    <ligand>
        <name>4-amino-2-methyl-5-(diphosphooxymethyl)pyrimidine</name>
        <dbReference type="ChEBI" id="CHEBI:57841"/>
    </ligand>
</feature>
<feature type="binding site" evidence="9">
    <location>
        <begin position="135"/>
        <end position="137"/>
    </location>
    <ligand>
        <name>2-[(2R,5Z)-2-carboxy-4-methylthiazol-5(2H)-ylidene]ethyl phosphate</name>
        <dbReference type="ChEBI" id="CHEBI:62899"/>
    </ligand>
</feature>
<keyword evidence="5 9" id="KW-0784">Thiamine biosynthesis</keyword>
<evidence type="ECO:0000256" key="11">
    <source>
        <dbReference type="RuleBase" id="RU004253"/>
    </source>
</evidence>
<dbReference type="PANTHER" id="PTHR20857:SF15">
    <property type="entry name" value="THIAMINE-PHOSPHATE SYNTHASE"/>
    <property type="match status" value="1"/>
</dbReference>
<dbReference type="NCBIfam" id="TIGR00693">
    <property type="entry name" value="thiE"/>
    <property type="match status" value="1"/>
</dbReference>
<evidence type="ECO:0000256" key="5">
    <source>
        <dbReference type="ARBA" id="ARBA00022977"/>
    </source>
</evidence>
<dbReference type="CDD" id="cd00564">
    <property type="entry name" value="TMP_TenI"/>
    <property type="match status" value="1"/>
</dbReference>
<comment type="pathway">
    <text evidence="1 9 11">Cofactor biosynthesis; thiamine diphosphate biosynthesis; thiamine phosphate from 4-amino-2-methyl-5-diphosphomethylpyrimidine and 4-methyl-5-(2-phosphoethyl)-thiazole: step 1/1.</text>
</comment>
<evidence type="ECO:0000256" key="3">
    <source>
        <dbReference type="ARBA" id="ARBA00022723"/>
    </source>
</evidence>
<keyword evidence="14" id="KW-1185">Reference proteome</keyword>
<reference evidence="13" key="1">
    <citation type="submission" date="2022-03" db="EMBL/GenBank/DDBJ databases">
        <title>De novo assembled genomes of Belliella spp. (Cyclobacteriaceae) strains.</title>
        <authorList>
            <person name="Szabo A."/>
            <person name="Korponai K."/>
            <person name="Felfoldi T."/>
        </authorList>
    </citation>
    <scope>NUCLEOTIDE SEQUENCE</scope>
    <source>
        <strain evidence="13">DSM 111904</strain>
    </source>
</reference>
<evidence type="ECO:0000259" key="12">
    <source>
        <dbReference type="Pfam" id="PF02581"/>
    </source>
</evidence>
<comment type="catalytic activity">
    <reaction evidence="6 9 10">
        <text>4-methyl-5-(2-phosphooxyethyl)-thiazole + 4-amino-2-methyl-5-(diphosphooxymethyl)pyrimidine + H(+) = thiamine phosphate + diphosphate</text>
        <dbReference type="Rhea" id="RHEA:22328"/>
        <dbReference type="ChEBI" id="CHEBI:15378"/>
        <dbReference type="ChEBI" id="CHEBI:33019"/>
        <dbReference type="ChEBI" id="CHEBI:37575"/>
        <dbReference type="ChEBI" id="CHEBI:57841"/>
        <dbReference type="ChEBI" id="CHEBI:58296"/>
        <dbReference type="EC" id="2.5.1.3"/>
    </reaction>
</comment>
<evidence type="ECO:0000313" key="13">
    <source>
        <dbReference type="EMBL" id="MCH7411210.1"/>
    </source>
</evidence>
<feature type="binding site" evidence="9">
    <location>
        <begin position="38"/>
        <end position="42"/>
    </location>
    <ligand>
        <name>4-amino-2-methyl-5-(diphosphooxymethyl)pyrimidine</name>
        <dbReference type="ChEBI" id="CHEBI:57841"/>
    </ligand>
</feature>
<feature type="binding site" evidence="9">
    <location>
        <position position="70"/>
    </location>
    <ligand>
        <name>4-amino-2-methyl-5-(diphosphooxymethyl)pyrimidine</name>
        <dbReference type="ChEBI" id="CHEBI:57841"/>
    </ligand>
</feature>
<dbReference type="SUPFAM" id="SSF51391">
    <property type="entry name" value="Thiamin phosphate synthase"/>
    <property type="match status" value="1"/>
</dbReference>
<accession>A0ABS9V4T6</accession>
<dbReference type="EC" id="2.5.1.3" evidence="9"/>
<name>A0ABS9V4T6_9BACT</name>
<comment type="catalytic activity">
    <reaction evidence="7 9 10">
        <text>2-(2-carboxy-4-methylthiazol-5-yl)ethyl phosphate + 4-amino-2-methyl-5-(diphosphooxymethyl)pyrimidine + 2 H(+) = thiamine phosphate + CO2 + diphosphate</text>
        <dbReference type="Rhea" id="RHEA:47848"/>
        <dbReference type="ChEBI" id="CHEBI:15378"/>
        <dbReference type="ChEBI" id="CHEBI:16526"/>
        <dbReference type="ChEBI" id="CHEBI:33019"/>
        <dbReference type="ChEBI" id="CHEBI:37575"/>
        <dbReference type="ChEBI" id="CHEBI:57841"/>
        <dbReference type="ChEBI" id="CHEBI:62890"/>
        <dbReference type="EC" id="2.5.1.3"/>
    </reaction>
</comment>
<comment type="function">
    <text evidence="9">Condenses 4-methyl-5-(beta-hydroxyethyl)thiazole monophosphate (THZ-P) and 2-methyl-4-amino-5-hydroxymethyl pyrimidine pyrophosphate (HMP-PP) to form thiamine monophosphate (TMP).</text>
</comment>
<proteinExistence type="inferred from homology"/>
<comment type="catalytic activity">
    <reaction evidence="8 9 10">
        <text>2-[(2R,5Z)-2-carboxy-4-methylthiazol-5(2H)-ylidene]ethyl phosphate + 4-amino-2-methyl-5-(diphosphooxymethyl)pyrimidine + 2 H(+) = thiamine phosphate + CO2 + diphosphate</text>
        <dbReference type="Rhea" id="RHEA:47844"/>
        <dbReference type="ChEBI" id="CHEBI:15378"/>
        <dbReference type="ChEBI" id="CHEBI:16526"/>
        <dbReference type="ChEBI" id="CHEBI:33019"/>
        <dbReference type="ChEBI" id="CHEBI:37575"/>
        <dbReference type="ChEBI" id="CHEBI:57841"/>
        <dbReference type="ChEBI" id="CHEBI:62899"/>
        <dbReference type="EC" id="2.5.1.3"/>
    </reaction>
</comment>
<dbReference type="Proteomes" id="UP001165489">
    <property type="component" value="Unassembled WGS sequence"/>
</dbReference>
<evidence type="ECO:0000256" key="1">
    <source>
        <dbReference type="ARBA" id="ARBA00005165"/>
    </source>
</evidence>
<dbReference type="HAMAP" id="MF_00097">
    <property type="entry name" value="TMP_synthase"/>
    <property type="match status" value="1"/>
</dbReference>
<evidence type="ECO:0000256" key="2">
    <source>
        <dbReference type="ARBA" id="ARBA00022679"/>
    </source>
</evidence>
<keyword evidence="2 9" id="KW-0808">Transferase</keyword>
<feature type="binding site" evidence="9">
    <location>
        <position position="171"/>
    </location>
    <ligand>
        <name>2-[(2R,5Z)-2-carboxy-4-methylthiazol-5(2H)-ylidene]ethyl phosphate</name>
        <dbReference type="ChEBI" id="CHEBI:62899"/>
    </ligand>
</feature>
<keyword evidence="3 9" id="KW-0479">Metal-binding</keyword>
<comment type="similarity">
    <text evidence="9 10">Belongs to the thiamine-phosphate synthase family.</text>
</comment>
<feature type="binding site" evidence="9">
    <location>
        <position position="71"/>
    </location>
    <ligand>
        <name>Mg(2+)</name>
        <dbReference type="ChEBI" id="CHEBI:18420"/>
    </ligand>
</feature>
<feature type="domain" description="Thiamine phosphate synthase/TenI" evidence="12">
    <location>
        <begin position="20"/>
        <end position="194"/>
    </location>
</feature>
<dbReference type="PANTHER" id="PTHR20857">
    <property type="entry name" value="THIAMINE-PHOSPHATE PYROPHOSPHORYLASE"/>
    <property type="match status" value="1"/>
</dbReference>
<sequence length="211" mass="23299">MIPTKNISKLQYISQVKPFKTHQEAIENALLGGCKWIQLRVKDIPEEELLAIAKDAKAMCVIHEAKLIINDHVKIAKAVDADGVHLGLEDMKVSEARKLLGFDKIIGATANTIEHITQHAKDVPDYIGLGPFRFTETKAKLSPILGFVGYQSIIQEVEKLQINIPIIAVGGIKSTDLDELMQTGIHGVAISSDINHAEKPKLKIEEIEKKL</sequence>
<evidence type="ECO:0000256" key="6">
    <source>
        <dbReference type="ARBA" id="ARBA00047334"/>
    </source>
</evidence>
<evidence type="ECO:0000256" key="4">
    <source>
        <dbReference type="ARBA" id="ARBA00022842"/>
    </source>
</evidence>
<feature type="binding site" evidence="9">
    <location>
        <position position="90"/>
    </location>
    <ligand>
        <name>Mg(2+)</name>
        <dbReference type="ChEBI" id="CHEBI:18420"/>
    </ligand>
</feature>
<dbReference type="Pfam" id="PF02581">
    <property type="entry name" value="TMP-TENI"/>
    <property type="match status" value="1"/>
</dbReference>
<comment type="caution">
    <text evidence="13">The sequence shown here is derived from an EMBL/GenBank/DDBJ whole genome shotgun (WGS) entry which is preliminary data.</text>
</comment>
<dbReference type="Gene3D" id="3.20.20.70">
    <property type="entry name" value="Aldolase class I"/>
    <property type="match status" value="1"/>
</dbReference>
<evidence type="ECO:0000256" key="10">
    <source>
        <dbReference type="RuleBase" id="RU003826"/>
    </source>
</evidence>
<comment type="caution">
    <text evidence="9">Lacks conserved residue(s) required for the propagation of feature annotation.</text>
</comment>
<dbReference type="InterPro" id="IPR022998">
    <property type="entry name" value="ThiamineP_synth_TenI"/>
</dbReference>
<dbReference type="NCBIfam" id="NF000736">
    <property type="entry name" value="PRK00043.2-3"/>
    <property type="match status" value="1"/>
</dbReference>
<dbReference type="InterPro" id="IPR036206">
    <property type="entry name" value="ThiamineP_synth_sf"/>
</dbReference>
<keyword evidence="4 9" id="KW-0460">Magnesium</keyword>
<evidence type="ECO:0000256" key="9">
    <source>
        <dbReference type="HAMAP-Rule" id="MF_00097"/>
    </source>
</evidence>
<dbReference type="InterPro" id="IPR034291">
    <property type="entry name" value="TMP_synthase"/>
</dbReference>
<dbReference type="InterPro" id="IPR013785">
    <property type="entry name" value="Aldolase_TIM"/>
</dbReference>
<evidence type="ECO:0000256" key="7">
    <source>
        <dbReference type="ARBA" id="ARBA00047851"/>
    </source>
</evidence>
<dbReference type="GO" id="GO:0004789">
    <property type="term" value="F:thiamine-phosphate diphosphorylase activity"/>
    <property type="evidence" value="ECO:0007669"/>
    <property type="project" value="UniProtKB-EC"/>
</dbReference>